<reference evidence="3 4" key="1">
    <citation type="submission" date="2011-12" db="EMBL/GenBank/DDBJ databases">
        <title>The Genome Sequence of Prevotella maculosa OT 289.</title>
        <authorList>
            <consortium name="The Broad Institute Genome Sequencing Platform"/>
            <person name="Earl A."/>
            <person name="Ward D."/>
            <person name="Feldgarden M."/>
            <person name="Gevers D."/>
            <person name="Izard J."/>
            <person name="Blanton J.M."/>
            <person name="Mathney J."/>
            <person name="Tanner A.C."/>
            <person name="Dewhirst F.E."/>
            <person name="Young S.K."/>
            <person name="Zeng Q."/>
            <person name="Gargeya S."/>
            <person name="Fitzgerald M."/>
            <person name="Haas B."/>
            <person name="Abouelleil A."/>
            <person name="Alvarado L."/>
            <person name="Arachchi H.M."/>
            <person name="Berlin A."/>
            <person name="Chapman S.B."/>
            <person name="Gearin G."/>
            <person name="Goldberg J."/>
            <person name="Griggs A."/>
            <person name="Gujja S."/>
            <person name="Hansen M."/>
            <person name="Heiman D."/>
            <person name="Howarth C."/>
            <person name="Larimer J."/>
            <person name="Lui A."/>
            <person name="MacDonald P.J.P."/>
            <person name="McCowen C."/>
            <person name="Montmayeur A."/>
            <person name="Murphy C."/>
            <person name="Neiman D."/>
            <person name="Pearson M."/>
            <person name="Priest M."/>
            <person name="Roberts A."/>
            <person name="Saif S."/>
            <person name="Shea T."/>
            <person name="Sisk P."/>
            <person name="Stolte C."/>
            <person name="Sykes S."/>
            <person name="Wortman J."/>
            <person name="Nusbaum C."/>
            <person name="Birren B."/>
        </authorList>
    </citation>
    <scope>NUCLEOTIDE SEQUENCE [LARGE SCALE GENOMIC DNA]</scope>
    <source>
        <strain evidence="3 4">OT 289</strain>
    </source>
</reference>
<dbReference type="InterPro" id="IPR049236">
    <property type="entry name" value="DUF6850"/>
</dbReference>
<keyword evidence="1" id="KW-0732">Signal</keyword>
<dbReference type="STRING" id="999422.HMPREF9944_01002"/>
<organism evidence="3 4">
    <name type="scientific">Segatella maculosa OT 289</name>
    <dbReference type="NCBI Taxonomy" id="999422"/>
    <lineage>
        <taxon>Bacteria</taxon>
        <taxon>Pseudomonadati</taxon>
        <taxon>Bacteroidota</taxon>
        <taxon>Bacteroidia</taxon>
        <taxon>Bacteroidales</taxon>
        <taxon>Prevotellaceae</taxon>
        <taxon>Segatella</taxon>
    </lineage>
</organism>
<dbReference type="Proteomes" id="UP000003167">
    <property type="component" value="Unassembled WGS sequence"/>
</dbReference>
<evidence type="ECO:0000256" key="1">
    <source>
        <dbReference type="SAM" id="SignalP"/>
    </source>
</evidence>
<dbReference type="RefSeq" id="WP_008564839.1">
    <property type="nucleotide sequence ID" value="NZ_JH594502.1"/>
</dbReference>
<evidence type="ECO:0000259" key="2">
    <source>
        <dbReference type="Pfam" id="PF21012"/>
    </source>
</evidence>
<proteinExistence type="predicted"/>
<accession>H1HLF8</accession>
<keyword evidence="4" id="KW-1185">Reference proteome</keyword>
<feature type="signal peptide" evidence="1">
    <location>
        <begin position="1"/>
        <end position="20"/>
    </location>
</feature>
<name>H1HLF8_9BACT</name>
<sequence>MKLQTGLLAVLLAVSTVGKAQQGLQQRLSDTRGKAFPTYQNPAFAGTRYGESFSEMRGTFSTDHADKAVIAQLGRGHTAGAFDASSYQKMGKHGVAWGHAGYNRRHINDVRWNETADFLTVYPYVTADSVGGKMEAERYSFRLGYAQGFRKWSYGVEAAYQSALHYRDTDPRPKDNSLFVNLTLGASRALSSRYSGGLYLHWQHYSQEQSIAFMNPYGTMLLYQMSGMNMHYHRFAGTLGQAYYTGHTFGAGLTLQPTGHGFDIMLYAERRQLQKQLSGLNNAPINDLQVWTYRGGIAWRSDRRYALLSGAYSSREGSENIYDDGIQNYHRIAITKPFKAVTAHITAEASQEWTAGAWTLSATPSLMLCHHRQSYKTPVRKMSLTSLIPKLAFQAMLQHQTGLLTARISAANVSNLHKSLSISELNAFPQQLPTLTDNYEMLSSNAWMSEADVRYDYAIGKPFNTIFMQAKFQHTTFSTRHQRNLFELSVGVTL</sequence>
<dbReference type="Pfam" id="PF21012">
    <property type="entry name" value="DUF6850"/>
    <property type="match status" value="1"/>
</dbReference>
<feature type="chain" id="PRO_5003550840" description="DUF6850 domain-containing protein" evidence="1">
    <location>
        <begin position="21"/>
        <end position="494"/>
    </location>
</feature>
<evidence type="ECO:0000313" key="4">
    <source>
        <dbReference type="Proteomes" id="UP000003167"/>
    </source>
</evidence>
<dbReference type="HOGENOM" id="CLU_040885_0_0_10"/>
<feature type="domain" description="DUF6850" evidence="2">
    <location>
        <begin position="42"/>
        <end position="493"/>
    </location>
</feature>
<dbReference type="PATRIC" id="fig|999422.3.peg.1032"/>
<dbReference type="EMBL" id="AGEK01000018">
    <property type="protein sequence ID" value="EHO72290.1"/>
    <property type="molecule type" value="Genomic_DNA"/>
</dbReference>
<gene>
    <name evidence="3" type="ORF">HMPREF9944_01002</name>
</gene>
<dbReference type="AlphaFoldDB" id="H1HLF8"/>
<comment type="caution">
    <text evidence="3">The sequence shown here is derived from an EMBL/GenBank/DDBJ whole genome shotgun (WGS) entry which is preliminary data.</text>
</comment>
<protein>
    <recommendedName>
        <fullName evidence="2">DUF6850 domain-containing protein</fullName>
    </recommendedName>
</protein>
<evidence type="ECO:0000313" key="3">
    <source>
        <dbReference type="EMBL" id="EHO72290.1"/>
    </source>
</evidence>